<evidence type="ECO:0000313" key="8">
    <source>
        <dbReference type="Proteomes" id="UP000612585"/>
    </source>
</evidence>
<accession>A0A8J3ZDF4</accession>
<keyword evidence="4 5" id="KW-0472">Membrane</keyword>
<comment type="caution">
    <text evidence="7">The sequence shown here is derived from an EMBL/GenBank/DDBJ whole genome shotgun (WGS) entry which is preliminary data.</text>
</comment>
<keyword evidence="3 5" id="KW-1133">Transmembrane helix</keyword>
<evidence type="ECO:0000256" key="3">
    <source>
        <dbReference type="ARBA" id="ARBA00022989"/>
    </source>
</evidence>
<organism evidence="7 8">
    <name type="scientific">Virgisporangium aurantiacum</name>
    <dbReference type="NCBI Taxonomy" id="175570"/>
    <lineage>
        <taxon>Bacteria</taxon>
        <taxon>Bacillati</taxon>
        <taxon>Actinomycetota</taxon>
        <taxon>Actinomycetes</taxon>
        <taxon>Micromonosporales</taxon>
        <taxon>Micromonosporaceae</taxon>
        <taxon>Virgisporangium</taxon>
    </lineage>
</organism>
<dbReference type="EMBL" id="BOPG01000047">
    <property type="protein sequence ID" value="GIJ59601.1"/>
    <property type="molecule type" value="Genomic_DNA"/>
</dbReference>
<reference evidence="7" key="1">
    <citation type="submission" date="2021-01" db="EMBL/GenBank/DDBJ databases">
        <title>Whole genome shotgun sequence of Virgisporangium aurantiacum NBRC 16421.</title>
        <authorList>
            <person name="Komaki H."/>
            <person name="Tamura T."/>
        </authorList>
    </citation>
    <scope>NUCLEOTIDE SEQUENCE</scope>
    <source>
        <strain evidence="7">NBRC 16421</strain>
    </source>
</reference>
<comment type="subcellular location">
    <subcellularLocation>
        <location evidence="1">Membrane</location>
        <topology evidence="1">Multi-pass membrane protein</topology>
    </subcellularLocation>
</comment>
<evidence type="ECO:0000256" key="4">
    <source>
        <dbReference type="ARBA" id="ARBA00023136"/>
    </source>
</evidence>
<dbReference type="GO" id="GO:0030416">
    <property type="term" value="P:methylamine metabolic process"/>
    <property type="evidence" value="ECO:0007669"/>
    <property type="project" value="InterPro"/>
</dbReference>
<dbReference type="InterPro" id="IPR009908">
    <property type="entry name" value="Methylamine_util_MauE"/>
</dbReference>
<keyword evidence="8" id="KW-1185">Reference proteome</keyword>
<dbReference type="AlphaFoldDB" id="A0A8J3ZDF4"/>
<evidence type="ECO:0000256" key="1">
    <source>
        <dbReference type="ARBA" id="ARBA00004141"/>
    </source>
</evidence>
<dbReference type="Pfam" id="PF07291">
    <property type="entry name" value="MauE"/>
    <property type="match status" value="1"/>
</dbReference>
<sequence>MFGRCLIGVVFLFSAWGKRPGAGRFRQFSDSLAAMRVLPTRFVRPVATVVVGAETAVVLLLLPQPLRPLAVAGFALAIVLLLGFAVSIGLVLRRGVQASCRCFGGSGAAPFRRHHIVRNLVLVTAAGAGLVAALAEPAITWEAVALGGGPAVVLALLTTRLDDVVELFAPAPPVPVRRR</sequence>
<keyword evidence="2 5" id="KW-0812">Transmembrane</keyword>
<gene>
    <name evidence="7" type="ORF">Vau01_071170</name>
</gene>
<evidence type="ECO:0000259" key="6">
    <source>
        <dbReference type="Pfam" id="PF07291"/>
    </source>
</evidence>
<proteinExistence type="predicted"/>
<feature type="domain" description="Methylamine utilisation protein MauE" evidence="6">
    <location>
        <begin position="4"/>
        <end position="131"/>
    </location>
</feature>
<evidence type="ECO:0000256" key="5">
    <source>
        <dbReference type="SAM" id="Phobius"/>
    </source>
</evidence>
<dbReference type="Proteomes" id="UP000612585">
    <property type="component" value="Unassembled WGS sequence"/>
</dbReference>
<name>A0A8J3ZDF4_9ACTN</name>
<protein>
    <submittedName>
        <fullName evidence="7">Methylamine utilization protein MauE</fullName>
    </submittedName>
</protein>
<evidence type="ECO:0000313" key="7">
    <source>
        <dbReference type="EMBL" id="GIJ59601.1"/>
    </source>
</evidence>
<dbReference type="UniPathway" id="UPA00895"/>
<feature type="transmembrane region" description="Helical" evidence="5">
    <location>
        <begin position="41"/>
        <end position="62"/>
    </location>
</feature>
<evidence type="ECO:0000256" key="2">
    <source>
        <dbReference type="ARBA" id="ARBA00022692"/>
    </source>
</evidence>
<dbReference type="GO" id="GO:0016020">
    <property type="term" value="C:membrane"/>
    <property type="evidence" value="ECO:0007669"/>
    <property type="project" value="UniProtKB-SubCell"/>
</dbReference>
<feature type="transmembrane region" description="Helical" evidence="5">
    <location>
        <begin position="69"/>
        <end position="92"/>
    </location>
</feature>